<organism evidence="2 3">
    <name type="scientific">Wolbachia pipientis</name>
    <dbReference type="NCBI Taxonomy" id="955"/>
    <lineage>
        <taxon>Bacteria</taxon>
        <taxon>Pseudomonadati</taxon>
        <taxon>Pseudomonadota</taxon>
        <taxon>Alphaproteobacteria</taxon>
        <taxon>Rickettsiales</taxon>
        <taxon>Anaplasmataceae</taxon>
        <taxon>Wolbachieae</taxon>
        <taxon>Wolbachia</taxon>
    </lineage>
</organism>
<feature type="region of interest" description="Disordered" evidence="1">
    <location>
        <begin position="60"/>
        <end position="85"/>
    </location>
</feature>
<evidence type="ECO:0000256" key="1">
    <source>
        <dbReference type="SAM" id="MobiDB-lite"/>
    </source>
</evidence>
<name>A0A6I6CQH4_WOLPI</name>
<protein>
    <submittedName>
        <fullName evidence="2">Uncharacterized protein</fullName>
    </submittedName>
</protein>
<dbReference type="RefSeq" id="WP_006279579.1">
    <property type="nucleotide sequence ID" value="NZ_AP028948.1"/>
</dbReference>
<reference evidence="2 3" key="1">
    <citation type="submission" date="2019-03" db="EMBL/GenBank/DDBJ databases">
        <title>Wolbachia endosymbiont of Haematobia irritans wIrr.</title>
        <authorList>
            <person name="Parry R.H."/>
            <person name="Asgari S."/>
        </authorList>
    </citation>
    <scope>NUCLEOTIDE SEQUENCE [LARGE SCALE GENOMIC DNA]</scope>
    <source>
        <strain evidence="3">wIrr</strain>
    </source>
</reference>
<evidence type="ECO:0000313" key="2">
    <source>
        <dbReference type="EMBL" id="QGT16632.1"/>
    </source>
</evidence>
<dbReference type="AlphaFoldDB" id="A0A6I6CQH4"/>
<feature type="region of interest" description="Disordered" evidence="1">
    <location>
        <begin position="1"/>
        <end position="21"/>
    </location>
</feature>
<feature type="compositionally biased region" description="Basic and acidic residues" evidence="1">
    <location>
        <begin position="1"/>
        <end position="12"/>
    </location>
</feature>
<gene>
    <name evidence="2" type="ORF">E0495_05525</name>
</gene>
<evidence type="ECO:0000313" key="3">
    <source>
        <dbReference type="Proteomes" id="UP000422744"/>
    </source>
</evidence>
<accession>A0A6I6CQH4</accession>
<dbReference type="Proteomes" id="UP000422744">
    <property type="component" value="Chromosome"/>
</dbReference>
<dbReference type="EMBL" id="CP037426">
    <property type="protein sequence ID" value="QGT16632.1"/>
    <property type="molecule type" value="Genomic_DNA"/>
</dbReference>
<sequence length="85" mass="9469">MSEAKKIEERHHSLTVPGDMYHLQPGVITGKRVSGIEPFLKEQQDMVKVRELVSSLNLEDASGEAIKPLSTPNVEKNEERGKGRS</sequence>
<proteinExistence type="predicted"/>
<feature type="compositionally biased region" description="Basic and acidic residues" evidence="1">
    <location>
        <begin position="75"/>
        <end position="85"/>
    </location>
</feature>